<dbReference type="InterPro" id="IPR023186">
    <property type="entry name" value="IUNH"/>
</dbReference>
<evidence type="ECO:0000313" key="5">
    <source>
        <dbReference type="Proteomes" id="UP000006251"/>
    </source>
</evidence>
<proteinExistence type="predicted"/>
<dbReference type="GO" id="GO:0005829">
    <property type="term" value="C:cytosol"/>
    <property type="evidence" value="ECO:0007669"/>
    <property type="project" value="TreeGrafter"/>
</dbReference>
<gene>
    <name evidence="4" type="ORF">GPAL_2717</name>
</gene>
<dbReference type="Pfam" id="PF01156">
    <property type="entry name" value="IU_nuc_hydro"/>
    <property type="match status" value="1"/>
</dbReference>
<reference evidence="5" key="1">
    <citation type="journal article" date="2014" name="Environ. Microbiol.">
        <title>Comparative genomics of the marine bacterial genus Glaciecola reveals the high degree of genomic diversity and genomic characteristic for cold adaptation.</title>
        <authorList>
            <person name="Qin Q.L."/>
            <person name="Xie B.B."/>
            <person name="Yu Y."/>
            <person name="Shu Y.L."/>
            <person name="Rong J.C."/>
            <person name="Zhang Y.J."/>
            <person name="Zhao D.L."/>
            <person name="Chen X.L."/>
            <person name="Zhang X.Y."/>
            <person name="Chen B."/>
            <person name="Zhou B.C."/>
            <person name="Zhang Y.Z."/>
        </authorList>
    </citation>
    <scope>NUCLEOTIDE SEQUENCE [LARGE SCALE GENOMIC DNA]</scope>
    <source>
        <strain evidence="5">ACAM 615</strain>
    </source>
</reference>
<accession>K6ZL04</accession>
<dbReference type="GO" id="GO:0008477">
    <property type="term" value="F:purine nucleosidase activity"/>
    <property type="evidence" value="ECO:0007669"/>
    <property type="project" value="TreeGrafter"/>
</dbReference>
<evidence type="ECO:0000256" key="1">
    <source>
        <dbReference type="ARBA" id="ARBA00022801"/>
    </source>
</evidence>
<feature type="domain" description="Inosine/uridine-preferring nucleoside hydrolase" evidence="3">
    <location>
        <begin position="5"/>
        <end position="303"/>
    </location>
</feature>
<dbReference type="STRING" id="1121922.GCA_000428905_00313"/>
<dbReference type="GO" id="GO:0006152">
    <property type="term" value="P:purine nucleoside catabolic process"/>
    <property type="evidence" value="ECO:0007669"/>
    <property type="project" value="TreeGrafter"/>
</dbReference>
<dbReference type="OrthoDB" id="9797882at2"/>
<dbReference type="InterPro" id="IPR001910">
    <property type="entry name" value="Inosine/uridine_hydrolase_dom"/>
</dbReference>
<dbReference type="PANTHER" id="PTHR12304">
    <property type="entry name" value="INOSINE-URIDINE PREFERRING NUCLEOSIDE HYDROLASE"/>
    <property type="match status" value="1"/>
</dbReference>
<dbReference type="Gene3D" id="3.90.245.10">
    <property type="entry name" value="Ribonucleoside hydrolase-like"/>
    <property type="match status" value="1"/>
</dbReference>
<dbReference type="RefSeq" id="WP_006012718.1">
    <property type="nucleotide sequence ID" value="NZ_BAEQ01000047.1"/>
</dbReference>
<evidence type="ECO:0000313" key="4">
    <source>
        <dbReference type="EMBL" id="GAC29568.1"/>
    </source>
</evidence>
<evidence type="ECO:0000259" key="3">
    <source>
        <dbReference type="Pfam" id="PF01156"/>
    </source>
</evidence>
<comment type="caution">
    <text evidence="4">The sequence shown here is derived from an EMBL/GenBank/DDBJ whole genome shotgun (WGS) entry which is preliminary data.</text>
</comment>
<dbReference type="EMBL" id="BAEQ01000047">
    <property type="protein sequence ID" value="GAC29568.1"/>
    <property type="molecule type" value="Genomic_DNA"/>
</dbReference>
<sequence length="313" mass="33822">MTHKIILDTDPGIDDAMAIFFAFQSPDIDVLGLTTVYGNVPATMAAKNALSLCELAEVDIPVCKGVAMPWVGPESKYAHFVHGDDGFGNINHPAPVGKIDPRSSAEFIVEMALKYPGEITIVAVGPLGNLALALRLEPDLPKLVKAVNIMGGAVFVPGNVTPVAEANIWNDAYAAEIVLGADWTLNMFGLDVTYDLPFAPNFTNILAQKNPKLGGFVEKAAKFYMDFYSAGKETRQCYFHDAFPIAYIVDPTLFGMTEGNVRVSTDKLNQGQTSFAPHGSTISPDWLEASSINVATTVDHPRLTDLLINRYAL</sequence>
<evidence type="ECO:0000256" key="2">
    <source>
        <dbReference type="ARBA" id="ARBA00023295"/>
    </source>
</evidence>
<dbReference type="Proteomes" id="UP000006251">
    <property type="component" value="Unassembled WGS sequence"/>
</dbReference>
<dbReference type="PANTHER" id="PTHR12304:SF4">
    <property type="entry name" value="URIDINE NUCLEOSIDASE"/>
    <property type="match status" value="1"/>
</dbReference>
<name>K6ZL04_9ALTE</name>
<dbReference type="CDD" id="cd02650">
    <property type="entry name" value="nuc_hydro_CaPnhB"/>
    <property type="match status" value="1"/>
</dbReference>
<keyword evidence="1" id="KW-0378">Hydrolase</keyword>
<keyword evidence="5" id="KW-1185">Reference proteome</keyword>
<dbReference type="InterPro" id="IPR036452">
    <property type="entry name" value="Ribo_hydro-like"/>
</dbReference>
<keyword evidence="2" id="KW-0326">Glycosidase</keyword>
<dbReference type="SUPFAM" id="SSF53590">
    <property type="entry name" value="Nucleoside hydrolase"/>
    <property type="match status" value="1"/>
</dbReference>
<protein>
    <submittedName>
        <fullName evidence="4">Probable uridine nucleosidase 2</fullName>
    </submittedName>
</protein>
<dbReference type="AlphaFoldDB" id="K6ZL04"/>
<organism evidence="4 5">
    <name type="scientific">Brumicola pallidula DSM 14239 = ACAM 615</name>
    <dbReference type="NCBI Taxonomy" id="1121922"/>
    <lineage>
        <taxon>Bacteria</taxon>
        <taxon>Pseudomonadati</taxon>
        <taxon>Pseudomonadota</taxon>
        <taxon>Gammaproteobacteria</taxon>
        <taxon>Alteromonadales</taxon>
        <taxon>Alteromonadaceae</taxon>
        <taxon>Brumicola</taxon>
    </lineage>
</organism>